<dbReference type="EMBL" id="JASKYM010000014">
    <property type="protein sequence ID" value="MDK2564984.1"/>
    <property type="molecule type" value="Genomic_DNA"/>
</dbReference>
<dbReference type="CDD" id="cd01448">
    <property type="entry name" value="TST_Repeat_1"/>
    <property type="match status" value="1"/>
</dbReference>
<accession>A0ABT7EDH4</accession>
<organism evidence="5 6">
    <name type="scientific">Romboutsia sedimentorum</name>
    <dbReference type="NCBI Taxonomy" id="1368474"/>
    <lineage>
        <taxon>Bacteria</taxon>
        <taxon>Bacillati</taxon>
        <taxon>Bacillota</taxon>
        <taxon>Clostridia</taxon>
        <taxon>Peptostreptococcales</taxon>
        <taxon>Peptostreptococcaceae</taxon>
        <taxon>Romboutsia</taxon>
    </lineage>
</organism>
<gene>
    <name evidence="5" type="ORF">QOZ84_15730</name>
</gene>
<dbReference type="InterPro" id="IPR001307">
    <property type="entry name" value="Thiosulphate_STrfase_CS"/>
</dbReference>
<evidence type="ECO:0000256" key="1">
    <source>
        <dbReference type="ARBA" id="ARBA00012245"/>
    </source>
</evidence>
<name>A0ABT7EDH4_9FIRM</name>
<sequence>MRKKVSILLLTFSFMLSILLVGCNSKKINNEEQFNESEYKNVEYFITPQELNKIIGSKDIILLDCNKPDVYQKKHIPGAVNIGIHAFSDISNKIGDPGWGTILDKAELQNKMESLGIDNSKTVVFYSDVFKGPGADGRAVWQSKVAGLDNVKMLAGGLSYWQDLGYETTDKVSKATSTKGLELKDYDTSYIATKEYVKENLGKQVIIDVRTKGEYEGSQKVGEPRGGHIKGAINMQWIELLNDDGTPKDKDEIKKIMASLGVKPEDDFVLY</sequence>
<dbReference type="Proteomes" id="UP001301012">
    <property type="component" value="Unassembled WGS sequence"/>
</dbReference>
<dbReference type="InterPro" id="IPR051126">
    <property type="entry name" value="Thiosulfate_sulfurtransferase"/>
</dbReference>
<evidence type="ECO:0000313" key="6">
    <source>
        <dbReference type="Proteomes" id="UP001301012"/>
    </source>
</evidence>
<dbReference type="PROSITE" id="PS50206">
    <property type="entry name" value="RHODANESE_3"/>
    <property type="match status" value="2"/>
</dbReference>
<dbReference type="SMART" id="SM00450">
    <property type="entry name" value="RHOD"/>
    <property type="match status" value="1"/>
</dbReference>
<evidence type="ECO:0000256" key="3">
    <source>
        <dbReference type="ARBA" id="ARBA00047549"/>
    </source>
</evidence>
<protein>
    <recommendedName>
        <fullName evidence="1">thiosulfate sulfurtransferase</fullName>
        <ecNumber evidence="1">2.8.1.1</ecNumber>
    </recommendedName>
</protein>
<evidence type="ECO:0000256" key="2">
    <source>
        <dbReference type="ARBA" id="ARBA00022737"/>
    </source>
</evidence>
<feature type="domain" description="Rhodanese" evidence="4">
    <location>
        <begin position="56"/>
        <end position="170"/>
    </location>
</feature>
<dbReference type="InterPro" id="IPR036873">
    <property type="entry name" value="Rhodanese-like_dom_sf"/>
</dbReference>
<feature type="domain" description="Rhodanese" evidence="4">
    <location>
        <begin position="200"/>
        <end position="271"/>
    </location>
</feature>
<dbReference type="Gene3D" id="3.40.250.10">
    <property type="entry name" value="Rhodanese-like domain"/>
    <property type="match status" value="2"/>
</dbReference>
<comment type="caution">
    <text evidence="5">The sequence shown here is derived from an EMBL/GenBank/DDBJ whole genome shotgun (WGS) entry which is preliminary data.</text>
</comment>
<dbReference type="PANTHER" id="PTHR43855">
    <property type="entry name" value="THIOSULFATE SULFURTRANSFERASE"/>
    <property type="match status" value="1"/>
</dbReference>
<dbReference type="PROSITE" id="PS51257">
    <property type="entry name" value="PROKAR_LIPOPROTEIN"/>
    <property type="match status" value="1"/>
</dbReference>
<comment type="catalytic activity">
    <reaction evidence="3">
        <text>thiosulfate + hydrogen cyanide = thiocyanate + sulfite + 2 H(+)</text>
        <dbReference type="Rhea" id="RHEA:16881"/>
        <dbReference type="ChEBI" id="CHEBI:15378"/>
        <dbReference type="ChEBI" id="CHEBI:17359"/>
        <dbReference type="ChEBI" id="CHEBI:18022"/>
        <dbReference type="ChEBI" id="CHEBI:18407"/>
        <dbReference type="ChEBI" id="CHEBI:33542"/>
        <dbReference type="EC" id="2.8.1.1"/>
    </reaction>
</comment>
<keyword evidence="6" id="KW-1185">Reference proteome</keyword>
<dbReference type="RefSeq" id="WP_284133850.1">
    <property type="nucleotide sequence ID" value="NZ_JASKYM010000014.1"/>
</dbReference>
<dbReference type="EC" id="2.8.1.1" evidence="1"/>
<reference evidence="5 6" key="1">
    <citation type="submission" date="2023-05" db="EMBL/GenBank/DDBJ databases">
        <title>Rombocin, a short stable natural nisin variant, displays selective antimicrobial activity against Listeria monocytogenes and employs dual mode of action to kill target bacterial strains.</title>
        <authorList>
            <person name="Wambui J."/>
            <person name="Stephan R."/>
            <person name="Kuipers O.P."/>
        </authorList>
    </citation>
    <scope>NUCLEOTIDE SEQUENCE [LARGE SCALE GENOMIC DNA]</scope>
    <source>
        <strain evidence="5 6">RC002</strain>
    </source>
</reference>
<dbReference type="InterPro" id="IPR001763">
    <property type="entry name" value="Rhodanese-like_dom"/>
</dbReference>
<keyword evidence="2" id="KW-0677">Repeat</keyword>
<evidence type="ECO:0000313" key="5">
    <source>
        <dbReference type="EMBL" id="MDK2564984.1"/>
    </source>
</evidence>
<dbReference type="PANTHER" id="PTHR43855:SF1">
    <property type="entry name" value="THIOSULFATE SULFURTRANSFERASE"/>
    <property type="match status" value="1"/>
</dbReference>
<dbReference type="PROSITE" id="PS00380">
    <property type="entry name" value="RHODANESE_1"/>
    <property type="match status" value="1"/>
</dbReference>
<dbReference type="SUPFAM" id="SSF52821">
    <property type="entry name" value="Rhodanese/Cell cycle control phosphatase"/>
    <property type="match status" value="2"/>
</dbReference>
<proteinExistence type="predicted"/>
<evidence type="ECO:0000259" key="4">
    <source>
        <dbReference type="PROSITE" id="PS50206"/>
    </source>
</evidence>
<dbReference type="Pfam" id="PF00581">
    <property type="entry name" value="Rhodanese"/>
    <property type="match status" value="2"/>
</dbReference>